<evidence type="ECO:0000256" key="4">
    <source>
        <dbReference type="SAM" id="MobiDB-lite"/>
    </source>
</evidence>
<evidence type="ECO:0000256" key="3">
    <source>
        <dbReference type="PROSITE-ProRule" id="PRU00221"/>
    </source>
</evidence>
<accession>A0A853BLX1</accession>
<dbReference type="InterPro" id="IPR015943">
    <property type="entry name" value="WD40/YVTN_repeat-like_dom_sf"/>
</dbReference>
<dbReference type="InterPro" id="IPR019775">
    <property type="entry name" value="WD40_repeat_CS"/>
</dbReference>
<organism evidence="7 8">
    <name type="scientific">Streptomonospora nanhaiensis</name>
    <dbReference type="NCBI Taxonomy" id="1323731"/>
    <lineage>
        <taxon>Bacteria</taxon>
        <taxon>Bacillati</taxon>
        <taxon>Actinomycetota</taxon>
        <taxon>Actinomycetes</taxon>
        <taxon>Streptosporangiales</taxon>
        <taxon>Nocardiopsidaceae</taxon>
        <taxon>Streptomonospora</taxon>
    </lineage>
</organism>
<dbReference type="InterPro" id="IPR027417">
    <property type="entry name" value="P-loop_NTPase"/>
</dbReference>
<dbReference type="Gene3D" id="2.130.10.10">
    <property type="entry name" value="YVTN repeat-like/Quinoprotein amine dehydrogenase"/>
    <property type="match status" value="1"/>
</dbReference>
<comment type="caution">
    <text evidence="7">The sequence shown here is derived from an EMBL/GenBank/DDBJ whole genome shotgun (WGS) entry which is preliminary data.</text>
</comment>
<dbReference type="SUPFAM" id="SSF52540">
    <property type="entry name" value="P-loop containing nucleoside triphosphate hydrolases"/>
    <property type="match status" value="1"/>
</dbReference>
<feature type="compositionally biased region" description="Basic residues" evidence="4">
    <location>
        <begin position="708"/>
        <end position="725"/>
    </location>
</feature>
<dbReference type="Pfam" id="PF20703">
    <property type="entry name" value="nSTAND1"/>
    <property type="match status" value="1"/>
</dbReference>
<feature type="region of interest" description="Disordered" evidence="4">
    <location>
        <begin position="672"/>
        <end position="739"/>
    </location>
</feature>
<keyword evidence="1 3" id="KW-0853">WD repeat</keyword>
<dbReference type="PROSITE" id="PS50082">
    <property type="entry name" value="WD_REPEATS_2"/>
    <property type="match status" value="2"/>
</dbReference>
<evidence type="ECO:0000256" key="1">
    <source>
        <dbReference type="ARBA" id="ARBA00022574"/>
    </source>
</evidence>
<keyword evidence="5" id="KW-1133">Transmembrane helix</keyword>
<evidence type="ECO:0000256" key="2">
    <source>
        <dbReference type="ARBA" id="ARBA00022737"/>
    </source>
</evidence>
<dbReference type="EMBL" id="JACCFO010000001">
    <property type="protein sequence ID" value="NYI95667.1"/>
    <property type="molecule type" value="Genomic_DNA"/>
</dbReference>
<dbReference type="AlphaFoldDB" id="A0A853BLX1"/>
<keyword evidence="7" id="KW-0067">ATP-binding</keyword>
<dbReference type="Proteomes" id="UP000575985">
    <property type="component" value="Unassembled WGS sequence"/>
</dbReference>
<dbReference type="PROSITE" id="PS00678">
    <property type="entry name" value="WD_REPEATS_1"/>
    <property type="match status" value="1"/>
</dbReference>
<keyword evidence="5" id="KW-0472">Membrane</keyword>
<protein>
    <submittedName>
        <fullName evidence="7">Energy-coupling factor transporter ATP-binding protein EcfA2</fullName>
    </submittedName>
</protein>
<evidence type="ECO:0000313" key="7">
    <source>
        <dbReference type="EMBL" id="NYI95667.1"/>
    </source>
</evidence>
<gene>
    <name evidence="7" type="ORF">HNR12_001944</name>
</gene>
<feature type="repeat" description="WD" evidence="3">
    <location>
        <begin position="562"/>
        <end position="603"/>
    </location>
</feature>
<keyword evidence="7" id="KW-0547">Nucleotide-binding</keyword>
<dbReference type="PANTHER" id="PTHR19848:SF8">
    <property type="entry name" value="F-BOX AND WD REPEAT DOMAIN CONTAINING 7"/>
    <property type="match status" value="1"/>
</dbReference>
<dbReference type="SUPFAM" id="SSF82171">
    <property type="entry name" value="DPP6 N-terminal domain-like"/>
    <property type="match status" value="1"/>
</dbReference>
<dbReference type="Pfam" id="PF00400">
    <property type="entry name" value="WD40"/>
    <property type="match status" value="2"/>
</dbReference>
<dbReference type="PANTHER" id="PTHR19848">
    <property type="entry name" value="WD40 REPEAT PROTEIN"/>
    <property type="match status" value="1"/>
</dbReference>
<feature type="transmembrane region" description="Helical" evidence="5">
    <location>
        <begin position="29"/>
        <end position="49"/>
    </location>
</feature>
<dbReference type="PROSITE" id="PS50294">
    <property type="entry name" value="WD_REPEATS_REGION"/>
    <property type="match status" value="2"/>
</dbReference>
<keyword evidence="8" id="KW-1185">Reference proteome</keyword>
<proteinExistence type="predicted"/>
<dbReference type="SMART" id="SM00320">
    <property type="entry name" value="WD40"/>
    <property type="match status" value="2"/>
</dbReference>
<dbReference type="InterPro" id="IPR049052">
    <property type="entry name" value="nSTAND1"/>
</dbReference>
<evidence type="ECO:0000313" key="8">
    <source>
        <dbReference type="Proteomes" id="UP000575985"/>
    </source>
</evidence>
<dbReference type="GO" id="GO:0005524">
    <property type="term" value="F:ATP binding"/>
    <property type="evidence" value="ECO:0007669"/>
    <property type="project" value="UniProtKB-KW"/>
</dbReference>
<name>A0A853BLX1_9ACTN</name>
<keyword evidence="5" id="KW-0812">Transmembrane</keyword>
<sequence length="739" mass="80682">MAVVALLGLITPGTLDGNAAPFPLNVLEQIAFNTLVVLLFVLVLMHFVAHGGRRRARRGAREDTAGDRPYPGLDAFQENEAAVYFGREEETAQVVHRLLRPAAEPAERFVAVVGASGSGKSSLIRAGVLPRVRAGRWTVPPPVVPGDDPFAALASSLAPALGEAPDPVARRLRGGAEEFAATLARYRRASGPWAGRVLLVVDQLEETVTRGRERDREYFLECVAEALRRDRKLHVLAALRAEFLSDMRRADRTGLFAQPVLLTELQRARLFDVVKRPADAAGFRFAPGLVDRIVADTRRGDAVPLLVHLLRELHSRARERDYADLRDYAALGGVGGAAVRQADLAAARLREAVGTRDVLRTLLLFAGDTAGGAGAADGADARTVAARSLDRRQRRVVDAFVSARLLVSDSGGGEATVRVAHDALVHAWAPLRQEIAAHRERRRVRAELEHRRAEWERGGRGLDRLLTGERLRLAQEWLPRLREAGEATPELAAFVGASQRRDEEIRRRMAEGIRRFAERAAESRADSPVLLPLAALSGFPLRPAERRALVTVLALHHARFALGRRGEAVRSLAWSPDGRLIATATRDGAARVWDAETGALKRALGEEGGAASRVLWTPDPARLIVASQDGALRLWNVETGEPTPLRAEAAGVVHRAPWTPRGDRLAEVPRRRGLHLGGPPAAGRLPTRLRDTPTTPEEWRNRLMVRGAQHRRPRHPAATTPHHRAAAPPSSPERPRAAV</sequence>
<keyword evidence="2" id="KW-0677">Repeat</keyword>
<dbReference type="RefSeq" id="WP_179767154.1">
    <property type="nucleotide sequence ID" value="NZ_JACCFO010000001.1"/>
</dbReference>
<evidence type="ECO:0000259" key="6">
    <source>
        <dbReference type="Pfam" id="PF20703"/>
    </source>
</evidence>
<reference evidence="7 8" key="1">
    <citation type="submission" date="2020-07" db="EMBL/GenBank/DDBJ databases">
        <title>Sequencing the genomes of 1000 actinobacteria strains.</title>
        <authorList>
            <person name="Klenk H.-P."/>
        </authorList>
    </citation>
    <scope>NUCLEOTIDE SEQUENCE [LARGE SCALE GENOMIC DNA]</scope>
    <source>
        <strain evidence="7 8">DSM 45927</strain>
    </source>
</reference>
<feature type="repeat" description="WD" evidence="3">
    <location>
        <begin position="604"/>
        <end position="645"/>
    </location>
</feature>
<evidence type="ECO:0000256" key="5">
    <source>
        <dbReference type="SAM" id="Phobius"/>
    </source>
</evidence>
<feature type="domain" description="Novel STAND NTPase 1" evidence="6">
    <location>
        <begin position="69"/>
        <end position="460"/>
    </location>
</feature>
<dbReference type="InterPro" id="IPR001680">
    <property type="entry name" value="WD40_rpt"/>
</dbReference>